<feature type="non-terminal residue" evidence="6">
    <location>
        <position position="293"/>
    </location>
</feature>
<dbReference type="InterPro" id="IPR035914">
    <property type="entry name" value="Sperma_CUB_dom_sf"/>
</dbReference>
<name>A0AAU9WGA3_9CNID</name>
<accession>A0AAU9WGA3</accession>
<dbReference type="SMART" id="SM00042">
    <property type="entry name" value="CUB"/>
    <property type="match status" value="2"/>
</dbReference>
<dbReference type="CDD" id="cd00041">
    <property type="entry name" value="CUB"/>
    <property type="match status" value="2"/>
</dbReference>
<feature type="domain" description="CUB" evidence="5">
    <location>
        <begin position="28"/>
        <end position="156"/>
    </location>
</feature>
<evidence type="ECO:0000259" key="5">
    <source>
        <dbReference type="PROSITE" id="PS01180"/>
    </source>
</evidence>
<dbReference type="Gene3D" id="2.60.120.290">
    <property type="entry name" value="Spermadhesin, CUB domain"/>
    <property type="match status" value="2"/>
</dbReference>
<proteinExistence type="predicted"/>
<dbReference type="Pfam" id="PF00431">
    <property type="entry name" value="CUB"/>
    <property type="match status" value="2"/>
</dbReference>
<keyword evidence="2" id="KW-1015">Disulfide bond</keyword>
<dbReference type="InterPro" id="IPR000859">
    <property type="entry name" value="CUB_dom"/>
</dbReference>
<feature type="chain" id="PRO_5043784752" description="CUB domain-containing protein" evidence="4">
    <location>
        <begin position="25"/>
        <end position="293"/>
    </location>
</feature>
<sequence>MHRKQSLLIAEALVLAVFLGEGACDSICPNGITYITASSGRLKYPTSGNYGANEIKCWKIEVTDTYQGIRFQYNSYDIESCKDCECDSLKVSNTYNDLDQQLGKTCGRSSYNYLYEYLGHWSDGNFQRVQGSIAYIRFVSDDTEHYKGFSLAFTALSDSGGVKNYLNAPEDETITFDTQKFGSQNYPTNSEEEWYLIVPVGRQVQIDFDTFDLEDSKDCRNDYVELREAISEDSDGEFFEGDTGPILTKRLCGKTKPGSIKSKGSIVWVNFKSDSNSTTVYKGFKASFKAGLY</sequence>
<dbReference type="Proteomes" id="UP001159428">
    <property type="component" value="Unassembled WGS sequence"/>
</dbReference>
<keyword evidence="1" id="KW-0677">Repeat</keyword>
<dbReference type="PANTHER" id="PTHR24251">
    <property type="entry name" value="OVOCHYMASE-RELATED"/>
    <property type="match status" value="1"/>
</dbReference>
<keyword evidence="4" id="KW-0732">Signal</keyword>
<keyword evidence="7" id="KW-1185">Reference proteome</keyword>
<organism evidence="6 7">
    <name type="scientific">Pocillopora meandrina</name>
    <dbReference type="NCBI Taxonomy" id="46732"/>
    <lineage>
        <taxon>Eukaryota</taxon>
        <taxon>Metazoa</taxon>
        <taxon>Cnidaria</taxon>
        <taxon>Anthozoa</taxon>
        <taxon>Hexacorallia</taxon>
        <taxon>Scleractinia</taxon>
        <taxon>Astrocoeniina</taxon>
        <taxon>Pocilloporidae</taxon>
        <taxon>Pocillopora</taxon>
    </lineage>
</organism>
<dbReference type="PROSITE" id="PS01180">
    <property type="entry name" value="CUB"/>
    <property type="match status" value="2"/>
</dbReference>
<dbReference type="SUPFAM" id="SSF49854">
    <property type="entry name" value="Spermadhesin, CUB domain"/>
    <property type="match status" value="2"/>
</dbReference>
<protein>
    <recommendedName>
        <fullName evidence="5">CUB domain-containing protein</fullName>
    </recommendedName>
</protein>
<comment type="caution">
    <text evidence="3">Lacks conserved residue(s) required for the propagation of feature annotation.</text>
</comment>
<comment type="caution">
    <text evidence="6">The sequence shown here is derived from an EMBL/GenBank/DDBJ whole genome shotgun (WGS) entry which is preliminary data.</text>
</comment>
<feature type="signal peptide" evidence="4">
    <location>
        <begin position="1"/>
        <end position="24"/>
    </location>
</feature>
<evidence type="ECO:0000256" key="3">
    <source>
        <dbReference type="PROSITE-ProRule" id="PRU00059"/>
    </source>
</evidence>
<evidence type="ECO:0000313" key="6">
    <source>
        <dbReference type="EMBL" id="CAH3113941.1"/>
    </source>
</evidence>
<evidence type="ECO:0000256" key="2">
    <source>
        <dbReference type="ARBA" id="ARBA00023157"/>
    </source>
</evidence>
<evidence type="ECO:0000313" key="7">
    <source>
        <dbReference type="Proteomes" id="UP001159428"/>
    </source>
</evidence>
<dbReference type="EMBL" id="CALNXJ010000014">
    <property type="protein sequence ID" value="CAH3113941.1"/>
    <property type="molecule type" value="Genomic_DNA"/>
</dbReference>
<reference evidence="6 7" key="1">
    <citation type="submission" date="2022-05" db="EMBL/GenBank/DDBJ databases">
        <authorList>
            <consortium name="Genoscope - CEA"/>
            <person name="William W."/>
        </authorList>
    </citation>
    <scope>NUCLEOTIDE SEQUENCE [LARGE SCALE GENOMIC DNA]</scope>
</reference>
<feature type="domain" description="CUB" evidence="5">
    <location>
        <begin position="159"/>
        <end position="291"/>
    </location>
</feature>
<dbReference type="AlphaFoldDB" id="A0AAU9WGA3"/>
<gene>
    <name evidence="6" type="ORF">PMEA_00005951</name>
</gene>
<evidence type="ECO:0000256" key="1">
    <source>
        <dbReference type="ARBA" id="ARBA00022737"/>
    </source>
</evidence>
<evidence type="ECO:0000256" key="4">
    <source>
        <dbReference type="SAM" id="SignalP"/>
    </source>
</evidence>